<dbReference type="OMA" id="PENGFHA"/>
<dbReference type="AlphaFoldDB" id="A0A0M3QI88"/>
<sequence>MRTLRNVHERIVDAPATAVGALLDRVSDPDDPLSPTPVWPPILFDRPLGVGADGGHGFVRYTVGEYEPGRRIRFDFPPPENGFHALEVEPLGPGRCLVRHVLEQRQNVRETLLWALVIGPLYDTMIEELLDNAVRAATPGAPMRPARWTRRARLLHHAVSDRAKPVPPPASAALARQAYEKPDFTDACRIPLNPGMPRDPDAWRAVLPFPVRATAANEILLGEDAAHLDFRASLLIEDDAATLTTVVRLHNVRGRLYWAVVRRFHPLMARLMLTRTHRRLARRAAPAPLRRAGSAPR</sequence>
<organism evidence="1">
    <name type="scientific">Streptomyces pristinaespiralis</name>
    <dbReference type="NCBI Taxonomy" id="38300"/>
    <lineage>
        <taxon>Bacteria</taxon>
        <taxon>Bacillati</taxon>
        <taxon>Actinomycetota</taxon>
        <taxon>Actinomycetes</taxon>
        <taxon>Kitasatosporales</taxon>
        <taxon>Streptomycetaceae</taxon>
        <taxon>Streptomyces</taxon>
    </lineage>
</organism>
<dbReference type="KEGG" id="spri:SPRI_2567"/>
<dbReference type="Proteomes" id="UP000060513">
    <property type="component" value="Chromosome"/>
</dbReference>
<dbReference type="SUPFAM" id="SSF55961">
    <property type="entry name" value="Bet v1-like"/>
    <property type="match status" value="1"/>
</dbReference>
<dbReference type="OrthoDB" id="7067492at2"/>
<dbReference type="STRING" id="38300.SPRI_2567"/>
<dbReference type="PATRIC" id="fig|38300.4.peg.2710"/>
<dbReference type="Pfam" id="PF11066">
    <property type="entry name" value="DUF2867"/>
    <property type="match status" value="1"/>
</dbReference>
<dbReference type="GeneID" id="97236395"/>
<evidence type="ECO:0000313" key="2">
    <source>
        <dbReference type="Proteomes" id="UP000060513"/>
    </source>
</evidence>
<reference evidence="1 2" key="1">
    <citation type="submission" date="2015-08" db="EMBL/GenBank/DDBJ databases">
        <title>Genome sequence of the pristinamycin over-producing bacterium Streptomyces pristinaespiralis HCCB10218.</title>
        <authorList>
            <person name="Tian J."/>
            <person name="Yang J."/>
            <person name="Li L."/>
            <person name="Ruan L."/>
            <person name="Wei W."/>
            <person name="Zheng G."/>
            <person name="Wei Z."/>
            <person name="Yang S."/>
            <person name="Ge M."/>
            <person name="Jiang W."/>
            <person name="Lu Y."/>
        </authorList>
    </citation>
    <scope>NUCLEOTIDE SEQUENCE [LARGE SCALE GENOMIC DNA]</scope>
    <source>
        <strain evidence="1 2">HCCB 10218</strain>
    </source>
</reference>
<accession>A0A0M3QI88</accession>
<gene>
    <name evidence="1" type="ORF">SPRI_2567</name>
</gene>
<proteinExistence type="predicted"/>
<dbReference type="InterPro" id="IPR021295">
    <property type="entry name" value="DUF2867"/>
</dbReference>
<dbReference type="RefSeq" id="WP_005311956.1">
    <property type="nucleotide sequence ID" value="NZ_CP011340.1"/>
</dbReference>
<evidence type="ECO:0000313" key="1">
    <source>
        <dbReference type="EMBL" id="ALC20873.1"/>
    </source>
</evidence>
<protein>
    <submittedName>
        <fullName evidence="1">Uncharacterized protein</fullName>
    </submittedName>
</protein>
<dbReference type="EMBL" id="CP011340">
    <property type="protein sequence ID" value="ALC20873.1"/>
    <property type="molecule type" value="Genomic_DNA"/>
</dbReference>
<name>A0A0M3QI88_STRPR</name>